<evidence type="ECO:0000313" key="1">
    <source>
        <dbReference type="EMBL" id="KYM81997.1"/>
    </source>
</evidence>
<dbReference type="AlphaFoldDB" id="A0A195BCQ4"/>
<name>A0A195BCQ4_9HYME</name>
<evidence type="ECO:0000313" key="2">
    <source>
        <dbReference type="Proteomes" id="UP000078540"/>
    </source>
</evidence>
<gene>
    <name evidence="1" type="ORF">ALC53_07545</name>
</gene>
<sequence>PNNPDLNLLDYYVWNVVERVINKSRHLNVTSLRTAVEANWGEFNDDGERFHQDIEKRFKGKDIRHMLGEYCWFIVIQNRNQNDKSNDQDSYNNYNYNCIIIIIVIQKFLNI</sequence>
<dbReference type="STRING" id="520822.A0A195BCQ4"/>
<proteinExistence type="predicted"/>
<dbReference type="GO" id="GO:0003676">
    <property type="term" value="F:nucleic acid binding"/>
    <property type="evidence" value="ECO:0007669"/>
    <property type="project" value="InterPro"/>
</dbReference>
<dbReference type="Gene3D" id="3.30.420.10">
    <property type="entry name" value="Ribonuclease H-like superfamily/Ribonuclease H"/>
    <property type="match status" value="1"/>
</dbReference>
<accession>A0A195BCQ4</accession>
<dbReference type="InterPro" id="IPR036397">
    <property type="entry name" value="RNaseH_sf"/>
</dbReference>
<protein>
    <submittedName>
        <fullName evidence="1">Uncharacterized protein</fullName>
    </submittedName>
</protein>
<feature type="non-terminal residue" evidence="1">
    <location>
        <position position="1"/>
    </location>
</feature>
<organism evidence="1 2">
    <name type="scientific">Atta colombica</name>
    <dbReference type="NCBI Taxonomy" id="520822"/>
    <lineage>
        <taxon>Eukaryota</taxon>
        <taxon>Metazoa</taxon>
        <taxon>Ecdysozoa</taxon>
        <taxon>Arthropoda</taxon>
        <taxon>Hexapoda</taxon>
        <taxon>Insecta</taxon>
        <taxon>Pterygota</taxon>
        <taxon>Neoptera</taxon>
        <taxon>Endopterygota</taxon>
        <taxon>Hymenoptera</taxon>
        <taxon>Apocrita</taxon>
        <taxon>Aculeata</taxon>
        <taxon>Formicoidea</taxon>
        <taxon>Formicidae</taxon>
        <taxon>Myrmicinae</taxon>
        <taxon>Atta</taxon>
    </lineage>
</organism>
<reference evidence="1 2" key="1">
    <citation type="submission" date="2015-09" db="EMBL/GenBank/DDBJ databases">
        <title>Atta colombica WGS genome.</title>
        <authorList>
            <person name="Nygaard S."/>
            <person name="Hu H."/>
            <person name="Boomsma J."/>
            <person name="Zhang G."/>
        </authorList>
    </citation>
    <scope>NUCLEOTIDE SEQUENCE [LARGE SCALE GENOMIC DNA]</scope>
    <source>
        <strain evidence="1">Treedump-2</strain>
        <tissue evidence="1">Whole body</tissue>
    </source>
</reference>
<keyword evidence="2" id="KW-1185">Reference proteome</keyword>
<dbReference type="Proteomes" id="UP000078540">
    <property type="component" value="Unassembled WGS sequence"/>
</dbReference>
<dbReference type="EMBL" id="KQ976524">
    <property type="protein sequence ID" value="KYM81997.1"/>
    <property type="molecule type" value="Genomic_DNA"/>
</dbReference>